<reference evidence="11 12" key="1">
    <citation type="submission" date="2016-10" db="EMBL/GenBank/DDBJ databases">
        <authorList>
            <person name="Varghese N."/>
            <person name="Submissions S."/>
        </authorList>
    </citation>
    <scope>NUCLEOTIDE SEQUENCE [LARGE SCALE GENOMIC DNA]</scope>
    <source>
        <strain evidence="11 12">CGMCC 1.12102</strain>
    </source>
</reference>
<dbReference type="InterPro" id="IPR051084">
    <property type="entry name" value="H+-coupled_symporters"/>
</dbReference>
<feature type="transmembrane region" description="Helical" evidence="9">
    <location>
        <begin position="345"/>
        <end position="371"/>
    </location>
</feature>
<dbReference type="EMBL" id="FMUI01000003">
    <property type="protein sequence ID" value="SCX43207.1"/>
    <property type="molecule type" value="Genomic_DNA"/>
</dbReference>
<proteinExistence type="inferred from homology"/>
<comment type="caution">
    <text evidence="11">The sequence shown here is derived from an EMBL/GenBank/DDBJ whole genome shotgun (WGS) entry which is preliminary data.</text>
</comment>
<keyword evidence="6" id="KW-0769">Symport</keyword>
<evidence type="ECO:0000259" key="10">
    <source>
        <dbReference type="PROSITE" id="PS50850"/>
    </source>
</evidence>
<evidence type="ECO:0000256" key="1">
    <source>
        <dbReference type="ARBA" id="ARBA00004651"/>
    </source>
</evidence>
<dbReference type="Pfam" id="PF00083">
    <property type="entry name" value="Sugar_tr"/>
    <property type="match status" value="1"/>
</dbReference>
<feature type="transmembrane region" description="Helical" evidence="9">
    <location>
        <begin position="290"/>
        <end position="310"/>
    </location>
</feature>
<dbReference type="GO" id="GO:0015293">
    <property type="term" value="F:symporter activity"/>
    <property type="evidence" value="ECO:0007669"/>
    <property type="project" value="UniProtKB-KW"/>
</dbReference>
<evidence type="ECO:0000313" key="11">
    <source>
        <dbReference type="EMBL" id="SCX43207.1"/>
    </source>
</evidence>
<feature type="transmembrane region" description="Helical" evidence="9">
    <location>
        <begin position="199"/>
        <end position="218"/>
    </location>
</feature>
<keyword evidence="7 9" id="KW-1133">Transmembrane helix</keyword>
<feature type="transmembrane region" description="Helical" evidence="9">
    <location>
        <begin position="319"/>
        <end position="339"/>
    </location>
</feature>
<feature type="transmembrane region" description="Helical" evidence="9">
    <location>
        <begin position="27"/>
        <end position="52"/>
    </location>
</feature>
<feature type="transmembrane region" description="Helical" evidence="9">
    <location>
        <begin position="383"/>
        <end position="405"/>
    </location>
</feature>
<dbReference type="SUPFAM" id="SSF103473">
    <property type="entry name" value="MFS general substrate transporter"/>
    <property type="match status" value="1"/>
</dbReference>
<feature type="transmembrane region" description="Helical" evidence="9">
    <location>
        <begin position="123"/>
        <end position="143"/>
    </location>
</feature>
<dbReference type="Proteomes" id="UP000183569">
    <property type="component" value="Unassembled WGS sequence"/>
</dbReference>
<gene>
    <name evidence="11" type="ORF">SAMN02927897_01187</name>
</gene>
<evidence type="ECO:0000256" key="8">
    <source>
        <dbReference type="ARBA" id="ARBA00023136"/>
    </source>
</evidence>
<organism evidence="11 12">
    <name type="scientific">Kosakonia sacchari</name>
    <dbReference type="NCBI Taxonomy" id="1158459"/>
    <lineage>
        <taxon>Bacteria</taxon>
        <taxon>Pseudomonadati</taxon>
        <taxon>Pseudomonadota</taxon>
        <taxon>Gammaproteobacteria</taxon>
        <taxon>Enterobacterales</taxon>
        <taxon>Enterobacteriaceae</taxon>
        <taxon>Kosakonia</taxon>
    </lineage>
</organism>
<evidence type="ECO:0000256" key="2">
    <source>
        <dbReference type="ARBA" id="ARBA00008240"/>
    </source>
</evidence>
<dbReference type="PANTHER" id="PTHR43528:SF1">
    <property type="entry name" value="ALPHA-KETOGLUTARATE PERMEASE"/>
    <property type="match status" value="1"/>
</dbReference>
<dbReference type="InterPro" id="IPR020846">
    <property type="entry name" value="MFS_dom"/>
</dbReference>
<dbReference type="FunFam" id="1.20.1250.20:FF:000001">
    <property type="entry name" value="Dicarboxylate MFS transporter"/>
    <property type="match status" value="1"/>
</dbReference>
<name>A0A1G4XPX9_9ENTR</name>
<accession>A0A1G4XPX9</accession>
<dbReference type="InterPro" id="IPR011701">
    <property type="entry name" value="MFS"/>
</dbReference>
<dbReference type="RefSeq" id="WP_407656247.1">
    <property type="nucleotide sequence ID" value="NZ_FMUI01000003.1"/>
</dbReference>
<dbReference type="InterPro" id="IPR036259">
    <property type="entry name" value="MFS_trans_sf"/>
</dbReference>
<dbReference type="PROSITE" id="PS00217">
    <property type="entry name" value="SUGAR_TRANSPORT_2"/>
    <property type="match status" value="1"/>
</dbReference>
<feature type="transmembrane region" description="Helical" evidence="9">
    <location>
        <begin position="99"/>
        <end position="117"/>
    </location>
</feature>
<comment type="similarity">
    <text evidence="2">Belongs to the major facilitator superfamily. Metabolite:H+ Symporter (MHS) family (TC 2.A.1.6) family.</text>
</comment>
<keyword evidence="8 9" id="KW-0472">Membrane</keyword>
<feature type="transmembrane region" description="Helical" evidence="9">
    <location>
        <begin position="164"/>
        <end position="187"/>
    </location>
</feature>
<feature type="transmembrane region" description="Helical" evidence="9">
    <location>
        <begin position="249"/>
        <end position="270"/>
    </location>
</feature>
<keyword evidence="4" id="KW-1003">Cell membrane</keyword>
<dbReference type="PANTHER" id="PTHR43528">
    <property type="entry name" value="ALPHA-KETOGLUTARATE PERMEASE"/>
    <property type="match status" value="1"/>
</dbReference>
<dbReference type="GO" id="GO:0005886">
    <property type="term" value="C:plasma membrane"/>
    <property type="evidence" value="ECO:0007669"/>
    <property type="project" value="UniProtKB-SubCell"/>
</dbReference>
<evidence type="ECO:0000256" key="6">
    <source>
        <dbReference type="ARBA" id="ARBA00022847"/>
    </source>
</evidence>
<evidence type="ECO:0000256" key="4">
    <source>
        <dbReference type="ARBA" id="ARBA00022475"/>
    </source>
</evidence>
<dbReference type="InterPro" id="IPR005828">
    <property type="entry name" value="MFS_sugar_transport-like"/>
</dbReference>
<feature type="transmembrane region" description="Helical" evidence="9">
    <location>
        <begin position="64"/>
        <end position="87"/>
    </location>
</feature>
<dbReference type="PROSITE" id="PS50850">
    <property type="entry name" value="MFS"/>
    <property type="match status" value="1"/>
</dbReference>
<dbReference type="GeneID" id="23846692"/>
<keyword evidence="3" id="KW-0813">Transport</keyword>
<dbReference type="PROSITE" id="PS00216">
    <property type="entry name" value="SUGAR_TRANSPORT_1"/>
    <property type="match status" value="1"/>
</dbReference>
<dbReference type="Gene3D" id="1.20.1250.20">
    <property type="entry name" value="MFS general substrate transporter like domains"/>
    <property type="match status" value="2"/>
</dbReference>
<evidence type="ECO:0000256" key="5">
    <source>
        <dbReference type="ARBA" id="ARBA00022692"/>
    </source>
</evidence>
<feature type="domain" description="Major facilitator superfamily (MFS) profile" evidence="10">
    <location>
        <begin position="27"/>
        <end position="436"/>
    </location>
</feature>
<sequence length="441" mass="47552">MTQPVQESLDRMATQEHTAGSRKLRKVLLATGIGHFVEWFDFGLYGTLAAIIGLQFFQAGDPSVALLSSFAVFGAGFIMRPLGGLFFGSLGDRKGRQKVLATVILLTSGATFVMGLLPTYHQIGITATVLLVITRLIQGFAAGGESSGATTYLAEYAPTERRGYFTCWIDNFGFMAFVVGSGLVFLLTATLGESTMSDWGWRIPFLIAGPLGWVGLYLRKHLEDSPEFLDAMKNGQTESAPLRKAVTTAWGALLFCVGFVVIKAVGHWTLQTFMPSYLSTELHFSKLNAYAITTIGLFSVAVLVPFMGYLSDKYGRKPLMLAGCAGFILLSYPAMMVMANGDVLSAVLAMVMLGAFIAAFDGACTAAMAELFPTSVRYGGLSIAYNFAVAFFGGITPWFSAWLITSTGDKFSPAFYVMGAALITFLTVLRARETAGQPLKR</sequence>
<evidence type="ECO:0000256" key="7">
    <source>
        <dbReference type="ARBA" id="ARBA00022989"/>
    </source>
</evidence>
<evidence type="ECO:0000256" key="9">
    <source>
        <dbReference type="SAM" id="Phobius"/>
    </source>
</evidence>
<protein>
    <submittedName>
        <fullName evidence="11">MFS transporter, MHS family, proline/betaine transporter</fullName>
    </submittedName>
</protein>
<evidence type="ECO:0000313" key="12">
    <source>
        <dbReference type="Proteomes" id="UP000183569"/>
    </source>
</evidence>
<comment type="subcellular location">
    <subcellularLocation>
        <location evidence="1">Cell membrane</location>
        <topology evidence="1">Multi-pass membrane protein</topology>
    </subcellularLocation>
</comment>
<feature type="transmembrane region" description="Helical" evidence="9">
    <location>
        <begin position="411"/>
        <end position="431"/>
    </location>
</feature>
<evidence type="ECO:0000256" key="3">
    <source>
        <dbReference type="ARBA" id="ARBA00022448"/>
    </source>
</evidence>
<dbReference type="InterPro" id="IPR005829">
    <property type="entry name" value="Sugar_transporter_CS"/>
</dbReference>
<keyword evidence="5 9" id="KW-0812">Transmembrane</keyword>
<dbReference type="Pfam" id="PF07690">
    <property type="entry name" value="MFS_1"/>
    <property type="match status" value="1"/>
</dbReference>
<dbReference type="AlphaFoldDB" id="A0A1G4XPX9"/>